<keyword evidence="1" id="KW-1133">Transmembrane helix</keyword>
<feature type="transmembrane region" description="Helical" evidence="1">
    <location>
        <begin position="48"/>
        <end position="67"/>
    </location>
</feature>
<dbReference type="Proteomes" id="UP000187172">
    <property type="component" value="Unassembled WGS sequence"/>
</dbReference>
<gene>
    <name evidence="2" type="ORF">BK138_09880</name>
</gene>
<accession>A0A1R1F4B0</accession>
<evidence type="ECO:0000313" key="3">
    <source>
        <dbReference type="Proteomes" id="UP000187172"/>
    </source>
</evidence>
<dbReference type="AlphaFoldDB" id="A0A1R1F4B0"/>
<keyword evidence="3" id="KW-1185">Reference proteome</keyword>
<organism evidence="2 3">
    <name type="scientific">Paenibacillus rhizosphaerae</name>
    <dbReference type="NCBI Taxonomy" id="297318"/>
    <lineage>
        <taxon>Bacteria</taxon>
        <taxon>Bacillati</taxon>
        <taxon>Bacillota</taxon>
        <taxon>Bacilli</taxon>
        <taxon>Bacillales</taxon>
        <taxon>Paenibacillaceae</taxon>
        <taxon>Paenibacillus</taxon>
    </lineage>
</organism>
<protein>
    <submittedName>
        <fullName evidence="2">Uncharacterized protein</fullName>
    </submittedName>
</protein>
<keyword evidence="1" id="KW-0812">Transmembrane</keyword>
<evidence type="ECO:0000256" key="1">
    <source>
        <dbReference type="SAM" id="Phobius"/>
    </source>
</evidence>
<proteinExistence type="predicted"/>
<reference evidence="2 3" key="1">
    <citation type="submission" date="2016-11" db="EMBL/GenBank/DDBJ databases">
        <title>Paenibacillus species isolates.</title>
        <authorList>
            <person name="Beno S.M."/>
        </authorList>
    </citation>
    <scope>NUCLEOTIDE SEQUENCE [LARGE SCALE GENOMIC DNA]</scope>
    <source>
        <strain evidence="2 3">FSL R5-0378</strain>
    </source>
</reference>
<dbReference type="STRING" id="297318.BK138_09880"/>
<sequence length="373" mass="41128">MNTNPEEQALLADAAQLRRERMQIGDTEATEAIRRGFANRSASRKRRLLPYAVAAVVLAVLLGAGWWQGGPIGIPAPHTAKDMSWGALERYRALSAKDVDHATLESAVRNDYIQIVNKSVSSGPYRITLDAVTADENKMLLLYTATAESSHEIKAVNSVKVTDLNSGRPLNAELQISNGDVHSFSALSTVMLDRSQPFPSRIEVDFQVTSVNPGKLGDPKTRAAAADFLYSDRMKIKVDLEPKFEKSPTFVMQPDRSISIDGHKVVLSKVEMSPLLTRATFVIDNGSELDFKTKQSIWDKLRYMTIVSTNRNGRAVQLSPVAGNGTDEGFQQIFSSIMLDKPRSLVLKMYLESDDAGVPKPLKDLPVVELKIK</sequence>
<dbReference type="EMBL" id="MRTP01000001">
    <property type="protein sequence ID" value="OMF58786.1"/>
    <property type="molecule type" value="Genomic_DNA"/>
</dbReference>
<evidence type="ECO:0000313" key="2">
    <source>
        <dbReference type="EMBL" id="OMF58786.1"/>
    </source>
</evidence>
<name>A0A1R1F4B0_9BACL</name>
<keyword evidence="1" id="KW-0472">Membrane</keyword>
<dbReference type="RefSeq" id="WP_076168882.1">
    <property type="nucleotide sequence ID" value="NZ_MRTP01000001.1"/>
</dbReference>
<comment type="caution">
    <text evidence="2">The sequence shown here is derived from an EMBL/GenBank/DDBJ whole genome shotgun (WGS) entry which is preliminary data.</text>
</comment>